<evidence type="ECO:0000259" key="7">
    <source>
        <dbReference type="Pfam" id="PF01694"/>
    </source>
</evidence>
<feature type="transmembrane region" description="Helical" evidence="6">
    <location>
        <begin position="50"/>
        <end position="70"/>
    </location>
</feature>
<comment type="catalytic activity">
    <reaction evidence="6">
        <text>Cleaves type-1 transmembrane domains using a catalytic dyad composed of serine and histidine that are contributed by different transmembrane domains.</text>
        <dbReference type="EC" id="3.4.21.105"/>
    </reaction>
</comment>
<keyword evidence="6" id="KW-0645">Protease</keyword>
<comment type="subcellular location">
    <subcellularLocation>
        <location evidence="1 6">Membrane</location>
        <topology evidence="1 6">Multi-pass membrane protein</topology>
    </subcellularLocation>
</comment>
<keyword evidence="6" id="KW-0378">Hydrolase</keyword>
<feature type="transmembrane region" description="Helical" evidence="6">
    <location>
        <begin position="217"/>
        <end position="237"/>
    </location>
</feature>
<evidence type="ECO:0000256" key="1">
    <source>
        <dbReference type="ARBA" id="ARBA00004141"/>
    </source>
</evidence>
<feature type="transmembrane region" description="Helical" evidence="6">
    <location>
        <begin position="160"/>
        <end position="180"/>
    </location>
</feature>
<feature type="transmembrane region" description="Helical" evidence="6">
    <location>
        <begin position="295"/>
        <end position="315"/>
    </location>
</feature>
<dbReference type="OrthoDB" id="418595at2759"/>
<feature type="transmembrane region" description="Helical" evidence="6">
    <location>
        <begin position="186"/>
        <end position="205"/>
    </location>
</feature>
<evidence type="ECO:0000256" key="3">
    <source>
        <dbReference type="ARBA" id="ARBA00022692"/>
    </source>
</evidence>
<evidence type="ECO:0000313" key="9">
    <source>
        <dbReference type="Proteomes" id="UP000091857"/>
    </source>
</evidence>
<dbReference type="GO" id="GO:0006508">
    <property type="term" value="P:proteolysis"/>
    <property type="evidence" value="ECO:0007669"/>
    <property type="project" value="UniProtKB-KW"/>
</dbReference>
<dbReference type="STRING" id="3983.A0A2C9U1C4"/>
<dbReference type="PANTHER" id="PTHR22936">
    <property type="entry name" value="RHOMBOID-RELATED"/>
    <property type="match status" value="1"/>
</dbReference>
<organism evidence="8 9">
    <name type="scientific">Manihot esculenta</name>
    <name type="common">Cassava</name>
    <name type="synonym">Jatropha manihot</name>
    <dbReference type="NCBI Taxonomy" id="3983"/>
    <lineage>
        <taxon>Eukaryota</taxon>
        <taxon>Viridiplantae</taxon>
        <taxon>Streptophyta</taxon>
        <taxon>Embryophyta</taxon>
        <taxon>Tracheophyta</taxon>
        <taxon>Spermatophyta</taxon>
        <taxon>Magnoliopsida</taxon>
        <taxon>eudicotyledons</taxon>
        <taxon>Gunneridae</taxon>
        <taxon>Pentapetalae</taxon>
        <taxon>rosids</taxon>
        <taxon>fabids</taxon>
        <taxon>Malpighiales</taxon>
        <taxon>Euphorbiaceae</taxon>
        <taxon>Crotonoideae</taxon>
        <taxon>Manihoteae</taxon>
        <taxon>Manihot</taxon>
    </lineage>
</organism>
<dbReference type="OMA" id="INSYCTW"/>
<reference evidence="9" key="1">
    <citation type="journal article" date="2016" name="Nat. Biotechnol.">
        <title>Sequencing wild and cultivated cassava and related species reveals extensive interspecific hybridization and genetic diversity.</title>
        <authorList>
            <person name="Bredeson J.V."/>
            <person name="Lyons J.B."/>
            <person name="Prochnik S.E."/>
            <person name="Wu G.A."/>
            <person name="Ha C.M."/>
            <person name="Edsinger-Gonzales E."/>
            <person name="Grimwood J."/>
            <person name="Schmutz J."/>
            <person name="Rabbi I.Y."/>
            <person name="Egesi C."/>
            <person name="Nauluvula P."/>
            <person name="Lebot V."/>
            <person name="Ndunguru J."/>
            <person name="Mkamilo G."/>
            <person name="Bart R.S."/>
            <person name="Setter T.L."/>
            <person name="Gleadow R.M."/>
            <person name="Kulakow P."/>
            <person name="Ferguson M.E."/>
            <person name="Rounsley S."/>
            <person name="Rokhsar D.S."/>
        </authorList>
    </citation>
    <scope>NUCLEOTIDE SEQUENCE [LARGE SCALE GENOMIC DNA]</scope>
    <source>
        <strain evidence="9">cv. AM560-2</strain>
    </source>
</reference>
<comment type="function">
    <text evidence="6">Serine protease involved in intramembrane proteolysis.</text>
</comment>
<feature type="transmembrane region" description="Helical" evidence="6">
    <location>
        <begin position="131"/>
        <end position="153"/>
    </location>
</feature>
<dbReference type="AlphaFoldDB" id="A0A2C9U1C4"/>
<dbReference type="Pfam" id="PF01694">
    <property type="entry name" value="Rhomboid"/>
    <property type="match status" value="1"/>
</dbReference>
<dbReference type="Gramene" id="Manes.18G071900.1.v8.1">
    <property type="protein sequence ID" value="Manes.18G071900.1.v8.1.CDS"/>
    <property type="gene ID" value="Manes.18G071900.v8.1"/>
</dbReference>
<keyword evidence="4 6" id="KW-1133">Transmembrane helix</keyword>
<evidence type="ECO:0000256" key="6">
    <source>
        <dbReference type="RuleBase" id="RU362115"/>
    </source>
</evidence>
<dbReference type="GO" id="GO:0004252">
    <property type="term" value="F:serine-type endopeptidase activity"/>
    <property type="evidence" value="ECO:0007669"/>
    <property type="project" value="InterPro"/>
</dbReference>
<dbReference type="EC" id="3.4.21.105" evidence="6"/>
<keyword evidence="6" id="KW-0720">Serine protease</keyword>
<feature type="transmembrane region" description="Helical" evidence="6">
    <location>
        <begin position="243"/>
        <end position="259"/>
    </location>
</feature>
<comment type="caution">
    <text evidence="8">The sequence shown here is derived from an EMBL/GenBank/DDBJ whole genome shotgun (WGS) entry which is preliminary data.</text>
</comment>
<comment type="similarity">
    <text evidence="2 6">Belongs to the peptidase S54 family.</text>
</comment>
<dbReference type="Gene3D" id="1.20.1540.10">
    <property type="entry name" value="Rhomboid-like"/>
    <property type="match status" value="1"/>
</dbReference>
<accession>A0A2C9U1C4</accession>
<evidence type="ECO:0000256" key="2">
    <source>
        <dbReference type="ARBA" id="ARBA00009045"/>
    </source>
</evidence>
<dbReference type="InterPro" id="IPR022764">
    <property type="entry name" value="Peptidase_S54_rhomboid_dom"/>
</dbReference>
<evidence type="ECO:0000313" key="8">
    <source>
        <dbReference type="EMBL" id="OAY23353.1"/>
    </source>
</evidence>
<dbReference type="GO" id="GO:0016020">
    <property type="term" value="C:membrane"/>
    <property type="evidence" value="ECO:0007669"/>
    <property type="project" value="UniProtKB-SubCell"/>
</dbReference>
<evidence type="ECO:0000256" key="5">
    <source>
        <dbReference type="ARBA" id="ARBA00023136"/>
    </source>
</evidence>
<evidence type="ECO:0000256" key="4">
    <source>
        <dbReference type="ARBA" id="ARBA00022989"/>
    </source>
</evidence>
<gene>
    <name evidence="8" type="ORF">MANES_18G071900v8</name>
</gene>
<feature type="domain" description="Peptidase S54 rhomboid" evidence="7">
    <location>
        <begin position="121"/>
        <end position="256"/>
    </location>
</feature>
<keyword evidence="5 6" id="KW-0472">Membrane</keyword>
<name>A0A2C9U1C4_MANES</name>
<proteinExistence type="inferred from homology"/>
<keyword evidence="3 6" id="KW-0812">Transmembrane</keyword>
<dbReference type="EMBL" id="CM004404">
    <property type="protein sequence ID" value="OAY23353.1"/>
    <property type="molecule type" value="Genomic_DNA"/>
</dbReference>
<protein>
    <recommendedName>
        <fullName evidence="6">RHOMBOID-like protein</fullName>
        <ecNumber evidence="6">3.4.21.105</ecNumber>
    </recommendedName>
</protein>
<dbReference type="InterPro" id="IPR035952">
    <property type="entry name" value="Rhomboid-like_sf"/>
</dbReference>
<keyword evidence="9" id="KW-1185">Reference proteome</keyword>
<dbReference type="InterPro" id="IPR002610">
    <property type="entry name" value="Peptidase_S54_rhomboid-like"/>
</dbReference>
<sequence length="385" mass="43115">MEETPKLDTNIQINPAAEAETTSPLDFIDSLQDLKTPFFKSRSRRRRSDTWVISMFVIFHLIAFVATMIVNDCWTNSHGDCSVTVLRRMSFQPLSENPLLGPSPSTLDKMGALRKTLLLEHQTWHLFSCPWLHAGLIHLIINLAGVIFLGIYLEQEFGPLRVGLIYIFSAFFGTLVTALFVRDSPIVSSSGAQLGLLGATISALVRNWRIYTNKFVAVMILFAVFACNFMLGLLPYIDNYSNIGGLISGFLLGFALLFTPQLRQVAQNKSGLYDSGVKSSFNWKQKLDRPVMRSVSLLVFAFLLVGFLVAALLGVNISQYCQWCAYFDCLPSKRWNCNDVTTSCEIMLSDTELTLTCLANGNFRVFPYTNISDARKKDICTLICS</sequence>
<dbReference type="SUPFAM" id="SSF144091">
    <property type="entry name" value="Rhomboid-like"/>
    <property type="match status" value="1"/>
</dbReference>
<dbReference type="PANTHER" id="PTHR22936:SF75">
    <property type="entry name" value="RHOMBOID-LIKE PROTEIN 8"/>
    <property type="match status" value="1"/>
</dbReference>
<dbReference type="Proteomes" id="UP000091857">
    <property type="component" value="Chromosome 18"/>
</dbReference>